<gene>
    <name evidence="1" type="ORF">JI741_18310</name>
</gene>
<evidence type="ECO:0000313" key="1">
    <source>
        <dbReference type="EMBL" id="MBL0743191.1"/>
    </source>
</evidence>
<sequence length="180" mass="20796">MIKVLEFFCLDTDHEHIHRIIMSAFDQPCVVPPHKARQKVAVAAAKADEMFIPNKVTYLSEQSRVNNVTFRPARQPDERIKFVMDIAKSPVIEFRAPYQRSDLVFVAGAFVLPSFEAELKTQFDTLQRLLTKNFLLHSDLNLYVSHRITLNTARFFFDNRVHAFAPHELVTYAPMGIPKH</sequence>
<evidence type="ECO:0000313" key="2">
    <source>
        <dbReference type="Proteomes" id="UP000613030"/>
    </source>
</evidence>
<name>A0ABS1KUP8_9BACT</name>
<dbReference type="Proteomes" id="UP000613030">
    <property type="component" value="Unassembled WGS sequence"/>
</dbReference>
<organism evidence="1 2">
    <name type="scientific">Chryseolinea lacunae</name>
    <dbReference type="NCBI Taxonomy" id="2801331"/>
    <lineage>
        <taxon>Bacteria</taxon>
        <taxon>Pseudomonadati</taxon>
        <taxon>Bacteroidota</taxon>
        <taxon>Cytophagia</taxon>
        <taxon>Cytophagales</taxon>
        <taxon>Fulvivirgaceae</taxon>
        <taxon>Chryseolinea</taxon>
    </lineage>
</organism>
<comment type="caution">
    <text evidence="1">The sequence shown here is derived from an EMBL/GenBank/DDBJ whole genome shotgun (WGS) entry which is preliminary data.</text>
</comment>
<dbReference type="EMBL" id="JAERRB010000006">
    <property type="protein sequence ID" value="MBL0743191.1"/>
    <property type="molecule type" value="Genomic_DNA"/>
</dbReference>
<protein>
    <submittedName>
        <fullName evidence="1">Uncharacterized protein</fullName>
    </submittedName>
</protein>
<proteinExistence type="predicted"/>
<dbReference type="RefSeq" id="WP_202012303.1">
    <property type="nucleotide sequence ID" value="NZ_JAERRB010000006.1"/>
</dbReference>
<reference evidence="1 2" key="1">
    <citation type="submission" date="2021-01" db="EMBL/GenBank/DDBJ databases">
        <title>Chryseolinea sp. Jin1 Genome sequencing and assembly.</title>
        <authorList>
            <person name="Kim I."/>
        </authorList>
    </citation>
    <scope>NUCLEOTIDE SEQUENCE [LARGE SCALE GENOMIC DNA]</scope>
    <source>
        <strain evidence="1 2">Jin1</strain>
    </source>
</reference>
<accession>A0ABS1KUP8</accession>
<keyword evidence="2" id="KW-1185">Reference proteome</keyword>